<feature type="active site" evidence="9">
    <location>
        <position position="235"/>
    </location>
</feature>
<dbReference type="GO" id="GO:0051301">
    <property type="term" value="P:cell division"/>
    <property type="evidence" value="ECO:0007669"/>
    <property type="project" value="UniProtKB-KW"/>
</dbReference>
<feature type="active site" evidence="9">
    <location>
        <position position="167"/>
    </location>
</feature>
<dbReference type="Gene3D" id="1.10.150.130">
    <property type="match status" value="1"/>
</dbReference>
<dbReference type="GO" id="GO:0005737">
    <property type="term" value="C:cytoplasm"/>
    <property type="evidence" value="ECO:0007669"/>
    <property type="project" value="UniProtKB-SubCell"/>
</dbReference>
<feature type="active site" evidence="9">
    <location>
        <position position="258"/>
    </location>
</feature>
<evidence type="ECO:0000256" key="2">
    <source>
        <dbReference type="ARBA" id="ARBA00022490"/>
    </source>
</evidence>
<accession>A0A7C4Y6B1</accession>
<sequence length="287" mass="33597">MDIRDFLEYLISKNVSDYTLKSYENDISQFINFLKENGIKDIEEVKVKDIRNFLSYLIDNGYTTTSCSRKLSSIKSYMKFLKRTGRIRTNPTISIKSPRKKRKTPSFLTEREIEELFALLPRNNLLDIRNLAIFELLYGSGLRASELVNLKLSDINFYNETVSVFGKRKKYRIIPLTKKSIESLKDYLKYRGNEEGYLFLSKSGKRLTQRDLQRIVNRFISQVTTLTRMSPHTLRHTFATHLLTRGADLRAVQELLGHSSLSTTQIYTHYTIEKLKEIYKKAHPRGE</sequence>
<feature type="active site" evidence="9">
    <location>
        <position position="232"/>
    </location>
</feature>
<dbReference type="InterPro" id="IPR023009">
    <property type="entry name" value="Tyrosine_recombinase_XerC/XerD"/>
</dbReference>
<evidence type="ECO:0000256" key="6">
    <source>
        <dbReference type="ARBA" id="ARBA00023125"/>
    </source>
</evidence>
<evidence type="ECO:0000256" key="7">
    <source>
        <dbReference type="ARBA" id="ARBA00023172"/>
    </source>
</evidence>
<dbReference type="InterPro" id="IPR044068">
    <property type="entry name" value="CB"/>
</dbReference>
<evidence type="ECO:0000256" key="3">
    <source>
        <dbReference type="ARBA" id="ARBA00022618"/>
    </source>
</evidence>
<name>A0A7C4Y6B1_UNCW3</name>
<evidence type="ECO:0000256" key="8">
    <source>
        <dbReference type="ARBA" id="ARBA00023306"/>
    </source>
</evidence>
<dbReference type="NCBIfam" id="NF040815">
    <property type="entry name" value="recomb_XerA_Arch"/>
    <property type="match status" value="1"/>
</dbReference>
<comment type="similarity">
    <text evidence="9">Belongs to the 'phage' integrase family. XerC subfamily.</text>
</comment>
<feature type="domain" description="Tyr recombinase" evidence="10">
    <location>
        <begin position="103"/>
        <end position="280"/>
    </location>
</feature>
<keyword evidence="4 9" id="KW-0159">Chromosome partition</keyword>
<dbReference type="SUPFAM" id="SSF56349">
    <property type="entry name" value="DNA breaking-rejoining enzymes"/>
    <property type="match status" value="1"/>
</dbReference>
<comment type="subcellular location">
    <subcellularLocation>
        <location evidence="1 9">Cytoplasm</location>
    </subcellularLocation>
</comment>
<dbReference type="GO" id="GO:0006313">
    <property type="term" value="P:DNA transposition"/>
    <property type="evidence" value="ECO:0007669"/>
    <property type="project" value="UniProtKB-UniRule"/>
</dbReference>
<dbReference type="InterPro" id="IPR050090">
    <property type="entry name" value="Tyrosine_recombinase_XerCD"/>
</dbReference>
<feature type="active site" evidence="9">
    <location>
        <position position="143"/>
    </location>
</feature>
<proteinExistence type="inferred from homology"/>
<dbReference type="Gene3D" id="1.10.443.10">
    <property type="entry name" value="Intergrase catalytic core"/>
    <property type="match status" value="1"/>
</dbReference>
<dbReference type="GO" id="GO:0009037">
    <property type="term" value="F:tyrosine-based site-specific recombinase activity"/>
    <property type="evidence" value="ECO:0007669"/>
    <property type="project" value="UniProtKB-UniRule"/>
</dbReference>
<comment type="caution">
    <text evidence="12">The sequence shown here is derived from an EMBL/GenBank/DDBJ whole genome shotgun (WGS) entry which is preliminary data.</text>
</comment>
<keyword evidence="7 9" id="KW-0233">DNA recombination</keyword>
<evidence type="ECO:0000256" key="5">
    <source>
        <dbReference type="ARBA" id="ARBA00022908"/>
    </source>
</evidence>
<dbReference type="PANTHER" id="PTHR30349:SF77">
    <property type="entry name" value="TYROSINE RECOMBINASE XERC"/>
    <property type="match status" value="1"/>
</dbReference>
<dbReference type="Pfam" id="PF02899">
    <property type="entry name" value="Phage_int_SAM_1"/>
    <property type="match status" value="1"/>
</dbReference>
<comment type="subunit">
    <text evidence="9">Forms a cyclic heterotetrameric complex composed of two molecules of XerC and two molecules of XerD.</text>
</comment>
<protein>
    <recommendedName>
        <fullName evidence="9">Tyrosine recombinase XerC</fullName>
    </recommendedName>
</protein>
<dbReference type="AlphaFoldDB" id="A0A7C4Y6B1"/>
<dbReference type="InterPro" id="IPR010998">
    <property type="entry name" value="Integrase_recombinase_N"/>
</dbReference>
<dbReference type="GO" id="GO:0007059">
    <property type="term" value="P:chromosome segregation"/>
    <property type="evidence" value="ECO:0007669"/>
    <property type="project" value="UniProtKB-UniRule"/>
</dbReference>
<dbReference type="PANTHER" id="PTHR30349">
    <property type="entry name" value="PHAGE INTEGRASE-RELATED"/>
    <property type="match status" value="1"/>
</dbReference>
<dbReference type="GO" id="GO:0003677">
    <property type="term" value="F:DNA binding"/>
    <property type="evidence" value="ECO:0007669"/>
    <property type="project" value="UniProtKB-UniRule"/>
</dbReference>
<reference evidence="12" key="1">
    <citation type="journal article" date="2020" name="mSystems">
        <title>Genome- and Community-Level Interaction Insights into Carbon Utilization and Element Cycling Functions of Hydrothermarchaeota in Hydrothermal Sediment.</title>
        <authorList>
            <person name="Zhou Z."/>
            <person name="Liu Y."/>
            <person name="Xu W."/>
            <person name="Pan J."/>
            <person name="Luo Z.H."/>
            <person name="Li M."/>
        </authorList>
    </citation>
    <scope>NUCLEOTIDE SEQUENCE [LARGE SCALE GENOMIC DNA]</scope>
    <source>
        <strain evidence="12">SpSt-780</strain>
    </source>
</reference>
<dbReference type="InterPro" id="IPR002104">
    <property type="entry name" value="Integrase_catalytic"/>
</dbReference>
<evidence type="ECO:0000256" key="9">
    <source>
        <dbReference type="HAMAP-Rule" id="MF_01808"/>
    </source>
</evidence>
<keyword evidence="8 9" id="KW-0131">Cell cycle</keyword>
<dbReference type="InterPro" id="IPR011010">
    <property type="entry name" value="DNA_brk_join_enz"/>
</dbReference>
<organism evidence="12">
    <name type="scientific">candidate division WOR-3 bacterium</name>
    <dbReference type="NCBI Taxonomy" id="2052148"/>
    <lineage>
        <taxon>Bacteria</taxon>
        <taxon>Bacteria division WOR-3</taxon>
    </lineage>
</organism>
<dbReference type="InterPro" id="IPR004107">
    <property type="entry name" value="Integrase_SAM-like_N"/>
</dbReference>
<evidence type="ECO:0000256" key="4">
    <source>
        <dbReference type="ARBA" id="ARBA00022829"/>
    </source>
</evidence>
<dbReference type="PROSITE" id="PS51898">
    <property type="entry name" value="TYR_RECOMBINASE"/>
    <property type="match status" value="1"/>
</dbReference>
<comment type="function">
    <text evidence="9">Site-specific tyrosine recombinase, which acts by catalyzing the cutting and rejoining of the recombining DNA molecules. The XerC-XerD complex is essential to convert dimers of the bacterial chromosome into monomers to permit their segregation at cell division. It also contributes to the segregational stability of plasmids.</text>
</comment>
<keyword evidence="6 9" id="KW-0238">DNA-binding</keyword>
<evidence type="ECO:0000259" key="10">
    <source>
        <dbReference type="PROSITE" id="PS51898"/>
    </source>
</evidence>
<keyword evidence="5 9" id="KW-0229">DNA integration</keyword>
<feature type="domain" description="Core-binding (CB)" evidence="11">
    <location>
        <begin position="1"/>
        <end position="82"/>
    </location>
</feature>
<dbReference type="NCBIfam" id="NF001399">
    <property type="entry name" value="PRK00283.1"/>
    <property type="match status" value="1"/>
</dbReference>
<dbReference type="PROSITE" id="PS51900">
    <property type="entry name" value="CB"/>
    <property type="match status" value="1"/>
</dbReference>
<keyword evidence="3 9" id="KW-0132">Cell division</keyword>
<dbReference type="Pfam" id="PF00589">
    <property type="entry name" value="Phage_integrase"/>
    <property type="match status" value="1"/>
</dbReference>
<dbReference type="InterPro" id="IPR013762">
    <property type="entry name" value="Integrase-like_cat_sf"/>
</dbReference>
<dbReference type="EMBL" id="DTHG01000099">
    <property type="protein sequence ID" value="HGW92482.1"/>
    <property type="molecule type" value="Genomic_DNA"/>
</dbReference>
<keyword evidence="2 9" id="KW-0963">Cytoplasm</keyword>
<gene>
    <name evidence="9" type="primary">xerC</name>
    <name evidence="12" type="ORF">ENV67_08110</name>
</gene>
<dbReference type="HAMAP" id="MF_01808">
    <property type="entry name" value="Recomb_XerC_XerD"/>
    <property type="match status" value="1"/>
</dbReference>
<evidence type="ECO:0000259" key="11">
    <source>
        <dbReference type="PROSITE" id="PS51900"/>
    </source>
</evidence>
<dbReference type="CDD" id="cd00798">
    <property type="entry name" value="INT_XerDC_C"/>
    <property type="match status" value="1"/>
</dbReference>
<feature type="active site" description="O-(3'-phospho-DNA)-tyrosine intermediate" evidence="9">
    <location>
        <position position="267"/>
    </location>
</feature>
<evidence type="ECO:0000313" key="12">
    <source>
        <dbReference type="EMBL" id="HGW92482.1"/>
    </source>
</evidence>
<evidence type="ECO:0000256" key="1">
    <source>
        <dbReference type="ARBA" id="ARBA00004496"/>
    </source>
</evidence>